<dbReference type="EMBL" id="JAVDQF010000001">
    <property type="protein sequence ID" value="MDR6270609.1"/>
    <property type="molecule type" value="Genomic_DNA"/>
</dbReference>
<protein>
    <recommendedName>
        <fullName evidence="1">DUF7341 domain-containing protein</fullName>
    </recommendedName>
</protein>
<dbReference type="Proteomes" id="UP001185069">
    <property type="component" value="Unassembled WGS sequence"/>
</dbReference>
<name>A0ABU1JDU5_9MICC</name>
<organism evidence="2 3">
    <name type="scientific">Arthrobacter russicus</name>
    <dbReference type="NCBI Taxonomy" id="172040"/>
    <lineage>
        <taxon>Bacteria</taxon>
        <taxon>Bacillati</taxon>
        <taxon>Actinomycetota</taxon>
        <taxon>Actinomycetes</taxon>
        <taxon>Micrococcales</taxon>
        <taxon>Micrococcaceae</taxon>
        <taxon>Arthrobacter</taxon>
    </lineage>
</organism>
<evidence type="ECO:0000259" key="1">
    <source>
        <dbReference type="Pfam" id="PF24030"/>
    </source>
</evidence>
<feature type="domain" description="DUF7341" evidence="1">
    <location>
        <begin position="2"/>
        <end position="122"/>
    </location>
</feature>
<gene>
    <name evidence="2" type="ORF">JOE69_002847</name>
</gene>
<sequence length="188" mass="20462">MDLSQAVHELTRPHKTTITRDSGAREYVSEDSLLDQLRGEISSSGNRSGVGANRYKVPLALDVLDLYQSIARTAQDLKAAEAPHAKTTGTIESIIQAWAAATTRNEAAERIVSKWCEQIHALINPPKKIEINAPCPQCGNRHTMNEAGDINLALVATNGVVRCSACLTEWTGAQLWNLRDAISYSHAS</sequence>
<evidence type="ECO:0000313" key="3">
    <source>
        <dbReference type="Proteomes" id="UP001185069"/>
    </source>
</evidence>
<keyword evidence="3" id="KW-1185">Reference proteome</keyword>
<dbReference type="Pfam" id="PF24030">
    <property type="entry name" value="DUF7341"/>
    <property type="match status" value="1"/>
</dbReference>
<proteinExistence type="predicted"/>
<comment type="caution">
    <text evidence="2">The sequence shown here is derived from an EMBL/GenBank/DDBJ whole genome shotgun (WGS) entry which is preliminary data.</text>
</comment>
<reference evidence="2 3" key="1">
    <citation type="submission" date="2023-07" db="EMBL/GenBank/DDBJ databases">
        <title>Sequencing the genomes of 1000 actinobacteria strains.</title>
        <authorList>
            <person name="Klenk H.-P."/>
        </authorList>
    </citation>
    <scope>NUCLEOTIDE SEQUENCE [LARGE SCALE GENOMIC DNA]</scope>
    <source>
        <strain evidence="2 3">DSM 14555</strain>
    </source>
</reference>
<dbReference type="RefSeq" id="WP_309799791.1">
    <property type="nucleotide sequence ID" value="NZ_BAAAHY010000012.1"/>
</dbReference>
<evidence type="ECO:0000313" key="2">
    <source>
        <dbReference type="EMBL" id="MDR6270609.1"/>
    </source>
</evidence>
<accession>A0ABU1JDU5</accession>
<dbReference type="InterPro" id="IPR055765">
    <property type="entry name" value="DUF7341"/>
</dbReference>